<accession>A0A0B1T1C6</accession>
<dbReference type="Proteomes" id="UP000053660">
    <property type="component" value="Unassembled WGS sequence"/>
</dbReference>
<dbReference type="EMBL" id="KN554577">
    <property type="protein sequence ID" value="KHJ89190.1"/>
    <property type="molecule type" value="Genomic_DNA"/>
</dbReference>
<dbReference type="AlphaFoldDB" id="A0A0B1T1C6"/>
<name>A0A0B1T1C6_OESDE</name>
<gene>
    <name evidence="1" type="ORF">OESDEN_10993</name>
</gene>
<keyword evidence="2" id="KW-1185">Reference proteome</keyword>
<proteinExistence type="predicted"/>
<evidence type="ECO:0000313" key="2">
    <source>
        <dbReference type="Proteomes" id="UP000053660"/>
    </source>
</evidence>
<sequence length="58" mass="6723">MPASCWHCKASRLRVVNIEEEELWLVLTRHLGNVLSFRGDLKVATRWQIRVCSGSITR</sequence>
<organism evidence="1 2">
    <name type="scientific">Oesophagostomum dentatum</name>
    <name type="common">Nodular worm</name>
    <dbReference type="NCBI Taxonomy" id="61180"/>
    <lineage>
        <taxon>Eukaryota</taxon>
        <taxon>Metazoa</taxon>
        <taxon>Ecdysozoa</taxon>
        <taxon>Nematoda</taxon>
        <taxon>Chromadorea</taxon>
        <taxon>Rhabditida</taxon>
        <taxon>Rhabditina</taxon>
        <taxon>Rhabditomorpha</taxon>
        <taxon>Strongyloidea</taxon>
        <taxon>Strongylidae</taxon>
        <taxon>Oesophagostomum</taxon>
    </lineage>
</organism>
<reference evidence="1 2" key="1">
    <citation type="submission" date="2014-03" db="EMBL/GenBank/DDBJ databases">
        <title>Draft genome of the hookworm Oesophagostomum dentatum.</title>
        <authorList>
            <person name="Mitreva M."/>
        </authorList>
    </citation>
    <scope>NUCLEOTIDE SEQUENCE [LARGE SCALE GENOMIC DNA]</scope>
    <source>
        <strain evidence="1 2">OD-Hann</strain>
    </source>
</reference>
<protein>
    <submittedName>
        <fullName evidence="1">Uncharacterized protein</fullName>
    </submittedName>
</protein>
<evidence type="ECO:0000313" key="1">
    <source>
        <dbReference type="EMBL" id="KHJ89190.1"/>
    </source>
</evidence>